<sequence length="311" mass="34053">MTNIMYSISRDINYSSEGGKLILEKLKRVAAIHDLSGFGKCSLTIALPVISAAGVECTCMPTAVLSTHTGGFTGYTFRDLSSDMYNMAKHWHSLNLKFDAIYAGYLGSPHQAEILEDIVALIKNEKTIVIIDPVMADNGKYYSKLDDKMCKGFKKLCKIADVITPNFTEAALLLGEKYVKPPYTHEYVESLLKKLSTLGPSKIVLTGVSFNDDQIGAACYDSVSGEVHYSLTTKIPNSYHGTGDLFTSALSAAVVRGISLHEAIKIAVNLVKNSIERTYLQGTPSNYGVNFEGVLYSFIEEIQKNCADRTV</sequence>
<dbReference type="EMBL" id="AYSO01000017">
    <property type="protein sequence ID" value="KIE46194.1"/>
    <property type="molecule type" value="Genomic_DNA"/>
</dbReference>
<keyword evidence="5" id="KW-0067">ATP-binding</keyword>
<dbReference type="GO" id="GO:0005524">
    <property type="term" value="F:ATP binding"/>
    <property type="evidence" value="ECO:0007669"/>
    <property type="project" value="UniProtKB-KW"/>
</dbReference>
<feature type="domain" description="Pyridoxamine kinase/Phosphomethylpyrimidine kinase" evidence="6">
    <location>
        <begin position="49"/>
        <end position="279"/>
    </location>
</feature>
<dbReference type="InterPro" id="IPR029056">
    <property type="entry name" value="Ribokinase-like"/>
</dbReference>
<gene>
    <name evidence="7" type="ORF">U732_1710</name>
</gene>
<dbReference type="EC" id="2.7.1.35" evidence="1"/>
<evidence type="ECO:0000313" key="8">
    <source>
        <dbReference type="Proteomes" id="UP000031366"/>
    </source>
</evidence>
<reference evidence="7 8" key="1">
    <citation type="journal article" date="2015" name="Infect. Genet. Evol.">
        <title>Genomic sequences of six botulinum neurotoxin-producing strains representing three clostridial species illustrate the mobility and diversity of botulinum neurotoxin genes.</title>
        <authorList>
            <person name="Smith T.J."/>
            <person name="Hill K.K."/>
            <person name="Xie G."/>
            <person name="Foley B.T."/>
            <person name="Williamson C.H."/>
            <person name="Foster J.T."/>
            <person name="Johnson S.L."/>
            <person name="Chertkov O."/>
            <person name="Teshima H."/>
            <person name="Gibbons H.S."/>
            <person name="Johnsky L.A."/>
            <person name="Karavis M.A."/>
            <person name="Smith L.A."/>
        </authorList>
    </citation>
    <scope>NUCLEOTIDE SEQUENCE [LARGE SCALE GENOMIC DNA]</scope>
    <source>
        <strain evidence="7 8">CDC 2741</strain>
    </source>
</reference>
<dbReference type="CDD" id="cd01173">
    <property type="entry name" value="pyridoxal_pyridoxamine_kinase"/>
    <property type="match status" value="1"/>
</dbReference>
<dbReference type="AlphaFoldDB" id="A0A0C1U032"/>
<evidence type="ECO:0000256" key="5">
    <source>
        <dbReference type="ARBA" id="ARBA00022840"/>
    </source>
</evidence>
<protein>
    <recommendedName>
        <fullName evidence="1">pyridoxal kinase</fullName>
        <ecNumber evidence="1">2.7.1.35</ecNumber>
    </recommendedName>
</protein>
<dbReference type="PANTHER" id="PTHR10534:SF2">
    <property type="entry name" value="PYRIDOXAL KINASE"/>
    <property type="match status" value="1"/>
</dbReference>
<dbReference type="Proteomes" id="UP000031366">
    <property type="component" value="Unassembled WGS sequence"/>
</dbReference>
<evidence type="ECO:0000259" key="6">
    <source>
        <dbReference type="Pfam" id="PF08543"/>
    </source>
</evidence>
<dbReference type="InterPro" id="IPR004625">
    <property type="entry name" value="PyrdxlKinase"/>
</dbReference>
<comment type="caution">
    <text evidence="7">The sequence shown here is derived from an EMBL/GenBank/DDBJ whole genome shotgun (WGS) entry which is preliminary data.</text>
</comment>
<dbReference type="Gene3D" id="3.40.1190.20">
    <property type="match status" value="1"/>
</dbReference>
<dbReference type="GO" id="GO:0009443">
    <property type="term" value="P:pyridoxal 5'-phosphate salvage"/>
    <property type="evidence" value="ECO:0007669"/>
    <property type="project" value="InterPro"/>
</dbReference>
<keyword evidence="8" id="KW-1185">Reference proteome</keyword>
<dbReference type="GO" id="GO:0008478">
    <property type="term" value="F:pyridoxal kinase activity"/>
    <property type="evidence" value="ECO:0007669"/>
    <property type="project" value="UniProtKB-EC"/>
</dbReference>
<keyword evidence="4 7" id="KW-0418">Kinase</keyword>
<organism evidence="7 8">
    <name type="scientific">Clostridium argentinense CDC 2741</name>
    <dbReference type="NCBI Taxonomy" id="1418104"/>
    <lineage>
        <taxon>Bacteria</taxon>
        <taxon>Bacillati</taxon>
        <taxon>Bacillota</taxon>
        <taxon>Clostridia</taxon>
        <taxon>Eubacteriales</taxon>
        <taxon>Clostridiaceae</taxon>
        <taxon>Clostridium</taxon>
    </lineage>
</organism>
<evidence type="ECO:0000313" key="7">
    <source>
        <dbReference type="EMBL" id="KIE46194.1"/>
    </source>
</evidence>
<dbReference type="NCBIfam" id="NF005491">
    <property type="entry name" value="PRK07105.1"/>
    <property type="match status" value="1"/>
</dbReference>
<proteinExistence type="predicted"/>
<evidence type="ECO:0000256" key="3">
    <source>
        <dbReference type="ARBA" id="ARBA00022741"/>
    </source>
</evidence>
<dbReference type="PANTHER" id="PTHR10534">
    <property type="entry name" value="PYRIDOXAL KINASE"/>
    <property type="match status" value="1"/>
</dbReference>
<dbReference type="STRING" id="29341.RSJ17_16960"/>
<accession>A0A0C1U032</accession>
<dbReference type="Pfam" id="PF08543">
    <property type="entry name" value="Phos_pyr_kin"/>
    <property type="match status" value="1"/>
</dbReference>
<evidence type="ECO:0000256" key="2">
    <source>
        <dbReference type="ARBA" id="ARBA00022679"/>
    </source>
</evidence>
<dbReference type="InterPro" id="IPR013749">
    <property type="entry name" value="PM/HMP-P_kinase-1"/>
</dbReference>
<evidence type="ECO:0000256" key="1">
    <source>
        <dbReference type="ARBA" id="ARBA00012104"/>
    </source>
</evidence>
<dbReference type="SUPFAM" id="SSF53613">
    <property type="entry name" value="Ribokinase-like"/>
    <property type="match status" value="1"/>
</dbReference>
<evidence type="ECO:0000256" key="4">
    <source>
        <dbReference type="ARBA" id="ARBA00022777"/>
    </source>
</evidence>
<name>A0A0C1U032_9CLOT</name>
<keyword evidence="2" id="KW-0808">Transferase</keyword>
<keyword evidence="3" id="KW-0547">Nucleotide-binding</keyword>
<dbReference type="GO" id="GO:0005829">
    <property type="term" value="C:cytosol"/>
    <property type="evidence" value="ECO:0007669"/>
    <property type="project" value="TreeGrafter"/>
</dbReference>